<dbReference type="GO" id="GO:0006357">
    <property type="term" value="P:regulation of transcription by RNA polymerase II"/>
    <property type="evidence" value="ECO:0007669"/>
    <property type="project" value="InterPro"/>
</dbReference>
<dbReference type="InterPro" id="IPR053049">
    <property type="entry name" value="TSC22_domain_protein_2"/>
</dbReference>
<comment type="caution">
    <text evidence="4">The sequence shown here is derived from an EMBL/GenBank/DDBJ whole genome shotgun (WGS) entry which is preliminary data.</text>
</comment>
<name>A0AAN8KHI7_9TELE</name>
<feature type="compositionally biased region" description="Pro residues" evidence="3">
    <location>
        <begin position="254"/>
        <end position="268"/>
    </location>
</feature>
<dbReference type="Proteomes" id="UP001356427">
    <property type="component" value="Unassembled WGS sequence"/>
</dbReference>
<feature type="compositionally biased region" description="Polar residues" evidence="3">
    <location>
        <begin position="101"/>
        <end position="122"/>
    </location>
</feature>
<organism evidence="4 5">
    <name type="scientific">Coregonus suidteri</name>
    <dbReference type="NCBI Taxonomy" id="861788"/>
    <lineage>
        <taxon>Eukaryota</taxon>
        <taxon>Metazoa</taxon>
        <taxon>Chordata</taxon>
        <taxon>Craniata</taxon>
        <taxon>Vertebrata</taxon>
        <taxon>Euteleostomi</taxon>
        <taxon>Actinopterygii</taxon>
        <taxon>Neopterygii</taxon>
        <taxon>Teleostei</taxon>
        <taxon>Protacanthopterygii</taxon>
        <taxon>Salmoniformes</taxon>
        <taxon>Salmonidae</taxon>
        <taxon>Coregoninae</taxon>
        <taxon>Coregonus</taxon>
    </lineage>
</organism>
<dbReference type="Pfam" id="PF01166">
    <property type="entry name" value="TSC22"/>
    <property type="match status" value="1"/>
</dbReference>
<feature type="compositionally biased region" description="Polar residues" evidence="3">
    <location>
        <begin position="54"/>
        <end position="65"/>
    </location>
</feature>
<keyword evidence="5" id="KW-1185">Reference proteome</keyword>
<dbReference type="PANTHER" id="PTHR46894:SF2">
    <property type="entry name" value="TSC22 DOMAIN FAMILY MEMBER 4"/>
    <property type="match status" value="1"/>
</dbReference>
<dbReference type="AlphaFoldDB" id="A0AAN8KHI7"/>
<evidence type="ECO:0000256" key="1">
    <source>
        <dbReference type="ARBA" id="ARBA00007908"/>
    </source>
</evidence>
<dbReference type="InterPro" id="IPR047862">
    <property type="entry name" value="TSC22/BUN_CS"/>
</dbReference>
<feature type="coiled-coil region" evidence="2">
    <location>
        <begin position="362"/>
        <end position="389"/>
    </location>
</feature>
<evidence type="ECO:0000313" key="5">
    <source>
        <dbReference type="Proteomes" id="UP001356427"/>
    </source>
</evidence>
<reference evidence="4 5" key="1">
    <citation type="submission" date="2021-04" db="EMBL/GenBank/DDBJ databases">
        <authorList>
            <person name="De Guttry C."/>
            <person name="Zahm M."/>
            <person name="Klopp C."/>
            <person name="Cabau C."/>
            <person name="Louis A."/>
            <person name="Berthelot C."/>
            <person name="Parey E."/>
            <person name="Roest Crollius H."/>
            <person name="Montfort J."/>
            <person name="Robinson-Rechavi M."/>
            <person name="Bucao C."/>
            <person name="Bouchez O."/>
            <person name="Gislard M."/>
            <person name="Lluch J."/>
            <person name="Milhes M."/>
            <person name="Lampietro C."/>
            <person name="Lopez Roques C."/>
            <person name="Donnadieu C."/>
            <person name="Braasch I."/>
            <person name="Desvignes T."/>
            <person name="Postlethwait J."/>
            <person name="Bobe J."/>
            <person name="Wedekind C."/>
            <person name="Guiguen Y."/>
        </authorList>
    </citation>
    <scope>NUCLEOTIDE SEQUENCE [LARGE SCALE GENOMIC DNA]</scope>
    <source>
        <strain evidence="4">Cs_M1</strain>
        <tissue evidence="4">Blood</tissue>
    </source>
</reference>
<feature type="region of interest" description="Disordered" evidence="3">
    <location>
        <begin position="1"/>
        <end position="31"/>
    </location>
</feature>
<sequence length="393" mass="42409">MCRGNRDQRAASTGRNRNVTAADSPHPCQALCPEPVSVRLFQNKMSGGKKRSGFQITSVTSDYTGSSGEAPPPAQASSQSNPSPQSSSQSTASSQLGPFHQQGSSSQPTTPLSLRKYNSQDAAGQGSRFRVVRLGQGHGEPYHRGRWTCTDFLEREEGLGLRRVMDSMRHAHSLESLEGIGLERGGAGGGLLGHVRALRTGHLVHSQGTSHLLAQPIGSDGEGFGGLKPLLLHSGPSSPTHLDRLHLRLVDSTPPLPSPRPRNIPPPLRLDVDSTGRSLLRVSNSQPSSPGPPLQDRDGMFPPSLTPIQTPSAWSMFGSGGGFHLPGDDSGSSSSMIAIDNKIEQAMDLVKTHLMLAVREEVESLWEQIKELSERNAQLERENYILRTLRDRD</sequence>
<feature type="region of interest" description="Disordered" evidence="3">
    <location>
        <begin position="250"/>
        <end position="307"/>
    </location>
</feature>
<dbReference type="Gene3D" id="1.20.5.490">
    <property type="entry name" value="Single helix bin"/>
    <property type="match status" value="1"/>
</dbReference>
<gene>
    <name evidence="4" type="ORF">J4Q44_G00373770</name>
</gene>
<accession>A0AAN8KHI7</accession>
<dbReference type="PROSITE" id="PS01289">
    <property type="entry name" value="TSC22"/>
    <property type="match status" value="1"/>
</dbReference>
<evidence type="ECO:0000256" key="3">
    <source>
        <dbReference type="SAM" id="MobiDB-lite"/>
    </source>
</evidence>
<feature type="compositionally biased region" description="Polar residues" evidence="3">
    <location>
        <begin position="10"/>
        <end position="21"/>
    </location>
</feature>
<dbReference type="SUPFAM" id="SSF58026">
    <property type="entry name" value="Delta-sleep-inducing peptide immunoreactive peptide"/>
    <property type="match status" value="1"/>
</dbReference>
<dbReference type="InterPro" id="IPR000580">
    <property type="entry name" value="TSC22/Bun"/>
</dbReference>
<feature type="compositionally biased region" description="Low complexity" evidence="3">
    <location>
        <begin position="75"/>
        <end position="95"/>
    </location>
</feature>
<evidence type="ECO:0008006" key="6">
    <source>
        <dbReference type="Google" id="ProtNLM"/>
    </source>
</evidence>
<keyword evidence="2" id="KW-0175">Coiled coil</keyword>
<feature type="compositionally biased region" description="Polar residues" evidence="3">
    <location>
        <begin position="275"/>
        <end position="288"/>
    </location>
</feature>
<protein>
    <recommendedName>
        <fullName evidence="6">TSC22 domain family protein 4</fullName>
    </recommendedName>
</protein>
<feature type="region of interest" description="Disordered" evidence="3">
    <location>
        <begin position="43"/>
        <end position="125"/>
    </location>
</feature>
<evidence type="ECO:0000256" key="2">
    <source>
        <dbReference type="SAM" id="Coils"/>
    </source>
</evidence>
<dbReference type="PANTHER" id="PTHR46894">
    <property type="entry name" value="TSC22 DOMAIN FAMILY PROTEIN 2"/>
    <property type="match status" value="1"/>
</dbReference>
<proteinExistence type="inferred from homology"/>
<evidence type="ECO:0000313" key="4">
    <source>
        <dbReference type="EMBL" id="KAK6291593.1"/>
    </source>
</evidence>
<comment type="similarity">
    <text evidence="1">Belongs to the TSC-22/Dip/Bun family.</text>
</comment>
<dbReference type="EMBL" id="JAGTTL010000039">
    <property type="protein sequence ID" value="KAK6291593.1"/>
    <property type="molecule type" value="Genomic_DNA"/>
</dbReference>